<dbReference type="InterPro" id="IPR029479">
    <property type="entry name" value="Nitroreductase"/>
</dbReference>
<dbReference type="STRING" id="681398.PJIAN_4389"/>
<comment type="caution">
    <text evidence="4">The sequence shown here is derived from an EMBL/GenBank/DDBJ whole genome shotgun (WGS) entry which is preliminary data.</text>
</comment>
<dbReference type="InterPro" id="IPR000415">
    <property type="entry name" value="Nitroreductase-like"/>
</dbReference>
<dbReference type="Proteomes" id="UP000076586">
    <property type="component" value="Unassembled WGS sequence"/>
</dbReference>
<gene>
    <name evidence="4" type="ORF">PJIAN_4389</name>
</gene>
<name>A0A161LG89_9BACT</name>
<reference evidence="5" key="1">
    <citation type="submission" date="2016-04" db="EMBL/GenBank/DDBJ databases">
        <title>Draft genome sequence of Paludibacter jiangxiensis strain NM7.</title>
        <authorList>
            <person name="Qiu Y."/>
            <person name="Matsuura N."/>
            <person name="Ohashi A."/>
            <person name="Tourlousse M.D."/>
            <person name="Sekiguchi Y."/>
        </authorList>
    </citation>
    <scope>NUCLEOTIDE SEQUENCE [LARGE SCALE GENOMIC DNA]</scope>
    <source>
        <strain evidence="5">NM7</strain>
    </source>
</reference>
<dbReference type="PANTHER" id="PTHR43673:SF10">
    <property type="entry name" value="NADH DEHYDROGENASE_NAD(P)H NITROREDUCTASE XCC3605-RELATED"/>
    <property type="match status" value="1"/>
</dbReference>
<dbReference type="SUPFAM" id="SSF55469">
    <property type="entry name" value="FMN-dependent nitroreductase-like"/>
    <property type="match status" value="1"/>
</dbReference>
<dbReference type="Pfam" id="PF00881">
    <property type="entry name" value="Nitroreductase"/>
    <property type="match status" value="1"/>
</dbReference>
<protein>
    <submittedName>
        <fullName evidence="4">Nitroreductase</fullName>
    </submittedName>
</protein>
<dbReference type="AlphaFoldDB" id="A0A161LG89"/>
<evidence type="ECO:0000256" key="2">
    <source>
        <dbReference type="ARBA" id="ARBA00023002"/>
    </source>
</evidence>
<dbReference type="OrthoDB" id="9809288at2"/>
<keyword evidence="5" id="KW-1185">Reference proteome</keyword>
<dbReference type="GO" id="GO:0016491">
    <property type="term" value="F:oxidoreductase activity"/>
    <property type="evidence" value="ECO:0007669"/>
    <property type="project" value="UniProtKB-KW"/>
</dbReference>
<dbReference type="RefSeq" id="WP_068705413.1">
    <property type="nucleotide sequence ID" value="NZ_BDCR01000004.1"/>
</dbReference>
<evidence type="ECO:0000313" key="4">
    <source>
        <dbReference type="EMBL" id="GAT63847.1"/>
    </source>
</evidence>
<organism evidence="4 5">
    <name type="scientific">Paludibacter jiangxiensis</name>
    <dbReference type="NCBI Taxonomy" id="681398"/>
    <lineage>
        <taxon>Bacteria</taxon>
        <taxon>Pseudomonadati</taxon>
        <taxon>Bacteroidota</taxon>
        <taxon>Bacteroidia</taxon>
        <taxon>Bacteroidales</taxon>
        <taxon>Paludibacteraceae</taxon>
        <taxon>Paludibacter</taxon>
    </lineage>
</organism>
<dbReference type="EMBL" id="BDCR01000004">
    <property type="protein sequence ID" value="GAT63847.1"/>
    <property type="molecule type" value="Genomic_DNA"/>
</dbReference>
<dbReference type="Gene3D" id="3.40.109.10">
    <property type="entry name" value="NADH Oxidase"/>
    <property type="match status" value="1"/>
</dbReference>
<feature type="domain" description="Nitroreductase" evidence="3">
    <location>
        <begin position="9"/>
        <end position="158"/>
    </location>
</feature>
<sequence>MQSFLELAEKRQSDRLYDERPVEKEKLERILEAARLSPSACNGQPWKIIVVDDPELKNQIADATSSKALGFNHFTKQAPIHLVIVEESTNFSSKIGGLIKGKHYPDTDLGILASHITLAATDEGLGSCVVGWLNEKKIRKLLKIPASRRVALLILLGYTSSSHRDKVRKPITDVVSYNVY</sequence>
<accession>A0A161LG89</accession>
<evidence type="ECO:0000256" key="1">
    <source>
        <dbReference type="ARBA" id="ARBA00007118"/>
    </source>
</evidence>
<comment type="similarity">
    <text evidence="1">Belongs to the nitroreductase family.</text>
</comment>
<keyword evidence="2" id="KW-0560">Oxidoreductase</keyword>
<reference evidence="5" key="2">
    <citation type="journal article" date="2017" name="Genome Announc.">
        <title>Draft genome sequence of Paludibacter jiangxiensis NM7(T), a propionate-producing fermentative bacterium.</title>
        <authorList>
            <person name="Qiu Y.-L."/>
            <person name="Tourlousse D.M."/>
            <person name="Matsuura N."/>
            <person name="Ohashi A."/>
            <person name="Sekiguchi Y."/>
        </authorList>
    </citation>
    <scope>NUCLEOTIDE SEQUENCE [LARGE SCALE GENOMIC DNA]</scope>
    <source>
        <strain evidence="5">NM7</strain>
    </source>
</reference>
<evidence type="ECO:0000313" key="5">
    <source>
        <dbReference type="Proteomes" id="UP000076586"/>
    </source>
</evidence>
<proteinExistence type="inferred from homology"/>
<evidence type="ECO:0000259" key="3">
    <source>
        <dbReference type="Pfam" id="PF00881"/>
    </source>
</evidence>
<dbReference type="PANTHER" id="PTHR43673">
    <property type="entry name" value="NAD(P)H NITROREDUCTASE YDGI-RELATED"/>
    <property type="match status" value="1"/>
</dbReference>